<reference evidence="2" key="1">
    <citation type="submission" date="2021-03" db="EMBL/GenBank/DDBJ databases">
        <title>Draft genome sequence of rust myrtle Austropuccinia psidii MF-1, a brazilian biotype.</title>
        <authorList>
            <person name="Quecine M.C."/>
            <person name="Pachon D.M.R."/>
            <person name="Bonatelli M.L."/>
            <person name="Correr F.H."/>
            <person name="Franceschini L.M."/>
            <person name="Leite T.F."/>
            <person name="Margarido G.R.A."/>
            <person name="Almeida C.A."/>
            <person name="Ferrarezi J.A."/>
            <person name="Labate C.A."/>
        </authorList>
    </citation>
    <scope>NUCLEOTIDE SEQUENCE</scope>
    <source>
        <strain evidence="2">MF-1</strain>
    </source>
</reference>
<name>A0A9Q3FIN5_9BASI</name>
<feature type="compositionally biased region" description="Polar residues" evidence="1">
    <location>
        <begin position="1"/>
        <end position="10"/>
    </location>
</feature>
<accession>A0A9Q3FIN5</accession>
<dbReference type="EMBL" id="AVOT02043771">
    <property type="protein sequence ID" value="MBW0539182.1"/>
    <property type="molecule type" value="Genomic_DNA"/>
</dbReference>
<evidence type="ECO:0000313" key="3">
    <source>
        <dbReference type="Proteomes" id="UP000765509"/>
    </source>
</evidence>
<keyword evidence="3" id="KW-1185">Reference proteome</keyword>
<proteinExistence type="predicted"/>
<feature type="region of interest" description="Disordered" evidence="1">
    <location>
        <begin position="1"/>
        <end position="28"/>
    </location>
</feature>
<dbReference type="OrthoDB" id="1607513at2759"/>
<comment type="caution">
    <text evidence="2">The sequence shown here is derived from an EMBL/GenBank/DDBJ whole genome shotgun (WGS) entry which is preliminary data.</text>
</comment>
<gene>
    <name evidence="2" type="ORF">O181_078897</name>
</gene>
<protein>
    <recommendedName>
        <fullName evidence="4">BED-type domain-containing protein</fullName>
    </recommendedName>
</protein>
<sequence length="179" mass="20271">MALQKTTPSDTELLPPTSIDEDCTSKTPSKHKRSWVWIYFQRLNDAYAEFQVLDHFGKACKKKLKHDLTGSTKGMSDHLTGFHQMCNPNKRPAIALGALDKYIDNPQPKNSLTLESLKTALVYFISETNLPLSITESKSFQDLLEFCNPNIIKILVQHHSLTVHLSSIFFCIRTTFAVS</sequence>
<dbReference type="AlphaFoldDB" id="A0A9Q3FIN5"/>
<evidence type="ECO:0000256" key="1">
    <source>
        <dbReference type="SAM" id="MobiDB-lite"/>
    </source>
</evidence>
<dbReference type="Proteomes" id="UP000765509">
    <property type="component" value="Unassembled WGS sequence"/>
</dbReference>
<evidence type="ECO:0008006" key="4">
    <source>
        <dbReference type="Google" id="ProtNLM"/>
    </source>
</evidence>
<organism evidence="2 3">
    <name type="scientific">Austropuccinia psidii MF-1</name>
    <dbReference type="NCBI Taxonomy" id="1389203"/>
    <lineage>
        <taxon>Eukaryota</taxon>
        <taxon>Fungi</taxon>
        <taxon>Dikarya</taxon>
        <taxon>Basidiomycota</taxon>
        <taxon>Pucciniomycotina</taxon>
        <taxon>Pucciniomycetes</taxon>
        <taxon>Pucciniales</taxon>
        <taxon>Sphaerophragmiaceae</taxon>
        <taxon>Austropuccinia</taxon>
    </lineage>
</organism>
<evidence type="ECO:0000313" key="2">
    <source>
        <dbReference type="EMBL" id="MBW0539182.1"/>
    </source>
</evidence>